<proteinExistence type="predicted"/>
<organism evidence="1 2">
    <name type="scientific">Trichoderma arundinaceum</name>
    <dbReference type="NCBI Taxonomy" id="490622"/>
    <lineage>
        <taxon>Eukaryota</taxon>
        <taxon>Fungi</taxon>
        <taxon>Dikarya</taxon>
        <taxon>Ascomycota</taxon>
        <taxon>Pezizomycotina</taxon>
        <taxon>Sordariomycetes</taxon>
        <taxon>Hypocreomycetidae</taxon>
        <taxon>Hypocreales</taxon>
        <taxon>Hypocreaceae</taxon>
        <taxon>Trichoderma</taxon>
    </lineage>
</organism>
<comment type="caution">
    <text evidence="1">The sequence shown here is derived from an EMBL/GenBank/DDBJ whole genome shotgun (WGS) entry which is preliminary data.</text>
</comment>
<gene>
    <name evidence="1" type="ORF">TARUN_5166</name>
</gene>
<name>A0A395NLX3_TRIAR</name>
<dbReference type="PANTHER" id="PTHR42921">
    <property type="entry name" value="ACETOACETYL-COA SYNTHETASE"/>
    <property type="match status" value="1"/>
</dbReference>
<evidence type="ECO:0000313" key="2">
    <source>
        <dbReference type="Proteomes" id="UP000266272"/>
    </source>
</evidence>
<dbReference type="STRING" id="490622.A0A395NLX3"/>
<dbReference type="InterPro" id="IPR045851">
    <property type="entry name" value="AMP-bd_C_sf"/>
</dbReference>
<reference evidence="1 2" key="1">
    <citation type="journal article" date="2018" name="PLoS Pathog.">
        <title>Evolution of structural diversity of trichothecenes, a family of toxins produced by plant pathogenic and entomopathogenic fungi.</title>
        <authorList>
            <person name="Proctor R.H."/>
            <person name="McCormick S.P."/>
            <person name="Kim H.S."/>
            <person name="Cardoza R.E."/>
            <person name="Stanley A.M."/>
            <person name="Lindo L."/>
            <person name="Kelly A."/>
            <person name="Brown D.W."/>
            <person name="Lee T."/>
            <person name="Vaughan M.M."/>
            <person name="Alexander N.J."/>
            <person name="Busman M."/>
            <person name="Gutierrez S."/>
        </authorList>
    </citation>
    <scope>NUCLEOTIDE SEQUENCE [LARGE SCALE GENOMIC DNA]</scope>
    <source>
        <strain evidence="1 2">IBT 40837</strain>
    </source>
</reference>
<dbReference type="Gene3D" id="3.40.50.12780">
    <property type="entry name" value="N-terminal domain of ligase-like"/>
    <property type="match status" value="1"/>
</dbReference>
<dbReference type="GO" id="GO:0030729">
    <property type="term" value="F:acetoacetate-CoA ligase activity"/>
    <property type="evidence" value="ECO:0007669"/>
    <property type="project" value="TreeGrafter"/>
</dbReference>
<dbReference type="OrthoDB" id="10253869at2759"/>
<dbReference type="AlphaFoldDB" id="A0A395NLX3"/>
<dbReference type="Proteomes" id="UP000266272">
    <property type="component" value="Unassembled WGS sequence"/>
</dbReference>
<dbReference type="InterPro" id="IPR042099">
    <property type="entry name" value="ANL_N_sf"/>
</dbReference>
<keyword evidence="1" id="KW-0436">Ligase</keyword>
<evidence type="ECO:0000313" key="1">
    <source>
        <dbReference type="EMBL" id="RFU77082.1"/>
    </source>
</evidence>
<accession>A0A395NLX3</accession>
<sequence>MTRQAADAMQSTGLCEGDTVADWMDIVEYFFRRIVLRQHPRLIRRLSVLSEPFKISSFNIRYGPLAQAPDILKSCGTPQLTWVVSTGAILTTSLSLWIAKAFGPITVKALGLDIDVLSPDGHPLEAGQMGELIKRSTSKLISLRYHSDVWTHGDLIKIDPRTNGLIILGRSDGVLNPSGVRFGSSEIYAVLANHFSASVKDSLCVGQQRHDKDLHERVILFVHFSSSHTEPSSSQLKCRIRRKIAEDLSRRHVPHFIFEVKFIPYNANGKKMETQVKSILNGGNEALLSMKVSDAEKAALEPFVKFFNIENLSSQSKDSRDNSESTVAKL</sequence>
<dbReference type="EMBL" id="PXOA01000306">
    <property type="protein sequence ID" value="RFU77082.1"/>
    <property type="molecule type" value="Genomic_DNA"/>
</dbReference>
<dbReference type="Gene3D" id="3.30.300.30">
    <property type="match status" value="1"/>
</dbReference>
<dbReference type="PANTHER" id="PTHR42921:SF1">
    <property type="entry name" value="ACETOACETYL-COA SYNTHETASE"/>
    <property type="match status" value="1"/>
</dbReference>
<keyword evidence="2" id="KW-1185">Reference proteome</keyword>
<protein>
    <submittedName>
        <fullName evidence="1">Acetoacetate-ligase</fullName>
    </submittedName>
</protein>
<dbReference type="SUPFAM" id="SSF56801">
    <property type="entry name" value="Acetyl-CoA synthetase-like"/>
    <property type="match status" value="1"/>
</dbReference>